<dbReference type="InterPro" id="IPR051206">
    <property type="entry name" value="NAMLAA_amidase_2"/>
</dbReference>
<evidence type="ECO:0000256" key="3">
    <source>
        <dbReference type="ARBA" id="ARBA00004496"/>
    </source>
</evidence>
<dbReference type="STRING" id="233100.SAMN05216526_1360"/>
<keyword evidence="10" id="KW-0961">Cell wall biogenesis/degradation</keyword>
<dbReference type="NCBIfam" id="NF008758">
    <property type="entry name" value="PRK11789.1"/>
    <property type="match status" value="1"/>
</dbReference>
<dbReference type="Pfam" id="PF01510">
    <property type="entry name" value="Amidase_2"/>
    <property type="match status" value="1"/>
</dbReference>
<evidence type="ECO:0000256" key="11">
    <source>
        <dbReference type="ARBA" id="ARBA00039257"/>
    </source>
</evidence>
<dbReference type="EC" id="3.5.1.28" evidence="5"/>
<dbReference type="SUPFAM" id="SSF55846">
    <property type="entry name" value="N-acetylmuramoyl-L-alanine amidase-like"/>
    <property type="match status" value="1"/>
</dbReference>
<keyword evidence="9" id="KW-0862">Zinc</keyword>
<dbReference type="InterPro" id="IPR036505">
    <property type="entry name" value="Amidase/PGRP_sf"/>
</dbReference>
<evidence type="ECO:0000313" key="14">
    <source>
        <dbReference type="EMBL" id="SIT70625.1"/>
    </source>
</evidence>
<dbReference type="GO" id="GO:0008745">
    <property type="term" value="F:N-acetylmuramoyl-L-alanine amidase activity"/>
    <property type="evidence" value="ECO:0007669"/>
    <property type="project" value="UniProtKB-EC"/>
</dbReference>
<evidence type="ECO:0000256" key="8">
    <source>
        <dbReference type="ARBA" id="ARBA00022801"/>
    </source>
</evidence>
<comment type="subcellular location">
    <subcellularLocation>
        <location evidence="3">Cytoplasm</location>
    </subcellularLocation>
</comment>
<evidence type="ECO:0000256" key="4">
    <source>
        <dbReference type="ARBA" id="ARBA00007553"/>
    </source>
</evidence>
<feature type="domain" description="N-acetylmuramoyl-L-alanine amidase" evidence="13">
    <location>
        <begin position="18"/>
        <end position="170"/>
    </location>
</feature>
<dbReference type="GO" id="GO:0009254">
    <property type="term" value="P:peptidoglycan turnover"/>
    <property type="evidence" value="ECO:0007669"/>
    <property type="project" value="TreeGrafter"/>
</dbReference>
<reference evidence="14 15" key="1">
    <citation type="submission" date="2017-01" db="EMBL/GenBank/DDBJ databases">
        <authorList>
            <person name="Mah S.A."/>
            <person name="Swanson W.J."/>
            <person name="Moy G.W."/>
            <person name="Vacquier V.D."/>
        </authorList>
    </citation>
    <scope>NUCLEOTIDE SEQUENCE [LARGE SCALE GENOMIC DNA]</scope>
    <source>
        <strain evidence="14 15">M9</strain>
    </source>
</reference>
<accession>A0A1R3W120</accession>
<evidence type="ECO:0000259" key="13">
    <source>
        <dbReference type="SMART" id="SM00644"/>
    </source>
</evidence>
<dbReference type="PANTHER" id="PTHR30417:SF4">
    <property type="entry name" value="1,6-ANHYDRO-N-ACETYLMURAMYL-L-ALANINE AMIDASE AMPD"/>
    <property type="match status" value="1"/>
</dbReference>
<protein>
    <recommendedName>
        <fullName evidence="11">1,6-anhydro-N-acetylmuramyl-L-alanine amidase AmpD</fullName>
        <ecNumber evidence="5">3.5.1.28</ecNumber>
    </recommendedName>
    <alternativeName>
        <fullName evidence="12">N-acetylmuramoyl-L-alanine amidase</fullName>
    </alternativeName>
</protein>
<dbReference type="RefSeq" id="WP_234982822.1">
    <property type="nucleotide sequence ID" value="NZ_CP023018.1"/>
</dbReference>
<evidence type="ECO:0000256" key="6">
    <source>
        <dbReference type="ARBA" id="ARBA00022490"/>
    </source>
</evidence>
<keyword evidence="15" id="KW-1185">Reference proteome</keyword>
<evidence type="ECO:0000256" key="5">
    <source>
        <dbReference type="ARBA" id="ARBA00011901"/>
    </source>
</evidence>
<proteinExistence type="inferred from homology"/>
<dbReference type="PANTHER" id="PTHR30417">
    <property type="entry name" value="N-ACETYLMURAMOYL-L-ALANINE AMIDASE AMID"/>
    <property type="match status" value="1"/>
</dbReference>
<dbReference type="CDD" id="cd06583">
    <property type="entry name" value="PGRP"/>
    <property type="match status" value="1"/>
</dbReference>
<dbReference type="GO" id="GO:0046872">
    <property type="term" value="F:metal ion binding"/>
    <property type="evidence" value="ECO:0007669"/>
    <property type="project" value="UniProtKB-KW"/>
</dbReference>
<gene>
    <name evidence="14" type="ORF">SAMN05216526_1360</name>
</gene>
<sequence>MLEINDQGWVRGAHQLPSPNQDDRPLDCPLELVVIHAISLPPGEFGGPWIDDLFGNQLNPQSHPYFAQIAELRVSAHVLIRRQGQITQYVGFDQRAWHAGVSRYQGRESCNDFSVGIELEGDEDTVFTTEQYTALTQLLRALADKYPSLAKPLCVVGHADISPGRKTDPGPMFDWEFLRTSLRAEGLNECRLGVSH</sequence>
<dbReference type="EMBL" id="FTPK01000002">
    <property type="protein sequence ID" value="SIT70625.1"/>
    <property type="molecule type" value="Genomic_DNA"/>
</dbReference>
<evidence type="ECO:0000256" key="10">
    <source>
        <dbReference type="ARBA" id="ARBA00023316"/>
    </source>
</evidence>
<dbReference type="GO" id="GO:0005737">
    <property type="term" value="C:cytoplasm"/>
    <property type="evidence" value="ECO:0007669"/>
    <property type="project" value="UniProtKB-SubCell"/>
</dbReference>
<evidence type="ECO:0000313" key="15">
    <source>
        <dbReference type="Proteomes" id="UP000223759"/>
    </source>
</evidence>
<dbReference type="InterPro" id="IPR002502">
    <property type="entry name" value="Amidase_domain"/>
</dbReference>
<organism evidence="14 15">
    <name type="scientific">Ectothiorhodosinus mongolicus</name>
    <dbReference type="NCBI Taxonomy" id="233100"/>
    <lineage>
        <taxon>Bacteria</taxon>
        <taxon>Pseudomonadati</taxon>
        <taxon>Pseudomonadota</taxon>
        <taxon>Gammaproteobacteria</taxon>
        <taxon>Chromatiales</taxon>
        <taxon>Ectothiorhodospiraceae</taxon>
        <taxon>Ectothiorhodosinus</taxon>
    </lineage>
</organism>
<evidence type="ECO:0000256" key="12">
    <source>
        <dbReference type="ARBA" id="ARBA00042615"/>
    </source>
</evidence>
<evidence type="ECO:0000256" key="1">
    <source>
        <dbReference type="ARBA" id="ARBA00001561"/>
    </source>
</evidence>
<keyword evidence="8" id="KW-0378">Hydrolase</keyword>
<dbReference type="GO" id="GO:0071555">
    <property type="term" value="P:cell wall organization"/>
    <property type="evidence" value="ECO:0007669"/>
    <property type="project" value="UniProtKB-KW"/>
</dbReference>
<evidence type="ECO:0000256" key="7">
    <source>
        <dbReference type="ARBA" id="ARBA00022723"/>
    </source>
</evidence>
<dbReference type="SMART" id="SM00644">
    <property type="entry name" value="Ami_2"/>
    <property type="match status" value="1"/>
</dbReference>
<keyword evidence="6" id="KW-0963">Cytoplasm</keyword>
<dbReference type="Gene3D" id="3.40.80.10">
    <property type="entry name" value="Peptidoglycan recognition protein-like"/>
    <property type="match status" value="1"/>
</dbReference>
<dbReference type="AlphaFoldDB" id="A0A1R3W120"/>
<comment type="cofactor">
    <cofactor evidence="2">
        <name>Zn(2+)</name>
        <dbReference type="ChEBI" id="CHEBI:29105"/>
    </cofactor>
</comment>
<keyword evidence="7" id="KW-0479">Metal-binding</keyword>
<comment type="similarity">
    <text evidence="4">Belongs to the N-acetylmuramoyl-L-alanine amidase 2 family.</text>
</comment>
<evidence type="ECO:0000256" key="9">
    <source>
        <dbReference type="ARBA" id="ARBA00022833"/>
    </source>
</evidence>
<dbReference type="GO" id="GO:0009253">
    <property type="term" value="P:peptidoglycan catabolic process"/>
    <property type="evidence" value="ECO:0007669"/>
    <property type="project" value="InterPro"/>
</dbReference>
<name>A0A1R3W120_9GAMM</name>
<comment type="catalytic activity">
    <reaction evidence="1">
        <text>Hydrolyzes the link between N-acetylmuramoyl residues and L-amino acid residues in certain cell-wall glycopeptides.</text>
        <dbReference type="EC" id="3.5.1.28"/>
    </reaction>
</comment>
<dbReference type="Proteomes" id="UP000223759">
    <property type="component" value="Unassembled WGS sequence"/>
</dbReference>
<evidence type="ECO:0000256" key="2">
    <source>
        <dbReference type="ARBA" id="ARBA00001947"/>
    </source>
</evidence>